<keyword evidence="3" id="KW-1185">Reference proteome</keyword>
<dbReference type="AlphaFoldDB" id="A0A839XIU3"/>
<name>A0A839XIU3_9PSEU</name>
<dbReference type="Proteomes" id="UP000564573">
    <property type="component" value="Unassembled WGS sequence"/>
</dbReference>
<accession>A0A839XIU3</accession>
<proteinExistence type="predicted"/>
<protein>
    <submittedName>
        <fullName evidence="2">3-deoxy-D-arabino-heptulosonate 7-phosphate (DAHP) synthase class II</fullName>
    </submittedName>
</protein>
<evidence type="ECO:0000313" key="3">
    <source>
        <dbReference type="Proteomes" id="UP000564573"/>
    </source>
</evidence>
<evidence type="ECO:0000313" key="2">
    <source>
        <dbReference type="EMBL" id="MBB3662447.1"/>
    </source>
</evidence>
<feature type="compositionally biased region" description="Acidic residues" evidence="1">
    <location>
        <begin position="73"/>
        <end position="88"/>
    </location>
</feature>
<dbReference type="RefSeq" id="WP_183780331.1">
    <property type="nucleotide sequence ID" value="NZ_JACIBS010000001.1"/>
</dbReference>
<feature type="region of interest" description="Disordered" evidence="1">
    <location>
        <begin position="66"/>
        <end position="88"/>
    </location>
</feature>
<dbReference type="EMBL" id="JACIBS010000001">
    <property type="protein sequence ID" value="MBB3662447.1"/>
    <property type="molecule type" value="Genomic_DNA"/>
</dbReference>
<evidence type="ECO:0000256" key="1">
    <source>
        <dbReference type="SAM" id="MobiDB-lite"/>
    </source>
</evidence>
<comment type="caution">
    <text evidence="2">The sequence shown here is derived from an EMBL/GenBank/DDBJ whole genome shotgun (WGS) entry which is preliminary data.</text>
</comment>
<organism evidence="2 3">
    <name type="scientific">Prauserella sediminis</name>
    <dbReference type="NCBI Taxonomy" id="577680"/>
    <lineage>
        <taxon>Bacteria</taxon>
        <taxon>Bacillati</taxon>
        <taxon>Actinomycetota</taxon>
        <taxon>Actinomycetes</taxon>
        <taxon>Pseudonocardiales</taxon>
        <taxon>Pseudonocardiaceae</taxon>
        <taxon>Prauserella</taxon>
        <taxon>Prauserella salsuginis group</taxon>
    </lineage>
</organism>
<sequence>MATRKVLTINIEFELADRKASPKRLNAVYDAAVKSATDAATRELLEGGVAEVRHRMTFDYRWADQTSTTPIGDYEDWADDEPATNDAD</sequence>
<reference evidence="2 3" key="1">
    <citation type="submission" date="2020-08" db="EMBL/GenBank/DDBJ databases">
        <title>Sequencing the genomes of 1000 actinobacteria strains.</title>
        <authorList>
            <person name="Klenk H.-P."/>
        </authorList>
    </citation>
    <scope>NUCLEOTIDE SEQUENCE [LARGE SCALE GENOMIC DNA]</scope>
    <source>
        <strain evidence="2 3">DSM 45267</strain>
    </source>
</reference>
<gene>
    <name evidence="2" type="ORF">FB384_001351</name>
</gene>